<dbReference type="EMBL" id="JBHRZT010000072">
    <property type="protein sequence ID" value="MFC3886275.1"/>
    <property type="molecule type" value="Genomic_DNA"/>
</dbReference>
<dbReference type="PANTHER" id="PTHR41247:SF1">
    <property type="entry name" value="HTH-TYPE TRANSCRIPTIONAL REPRESSOR YCNK"/>
    <property type="match status" value="1"/>
</dbReference>
<comment type="caution">
    <text evidence="2">The sequence shown here is derived from an EMBL/GenBank/DDBJ whole genome shotgun (WGS) entry which is preliminary data.</text>
</comment>
<gene>
    <name evidence="2" type="ORF">ACFOU2_23410</name>
</gene>
<dbReference type="PANTHER" id="PTHR41247">
    <property type="entry name" value="HTH-TYPE TRANSCRIPTIONAL REPRESSOR YCNK"/>
    <property type="match status" value="1"/>
</dbReference>
<evidence type="ECO:0000313" key="2">
    <source>
        <dbReference type="EMBL" id="MFC3886275.1"/>
    </source>
</evidence>
<accession>A0ABV8BA77</accession>
<dbReference type="InterPro" id="IPR008719">
    <property type="entry name" value="N2O_reductase_NosL"/>
</dbReference>
<keyword evidence="1" id="KW-0732">Signal</keyword>
<evidence type="ECO:0000256" key="1">
    <source>
        <dbReference type="SAM" id="SignalP"/>
    </source>
</evidence>
<evidence type="ECO:0000313" key="3">
    <source>
        <dbReference type="Proteomes" id="UP001595752"/>
    </source>
</evidence>
<dbReference type="PROSITE" id="PS51257">
    <property type="entry name" value="PROKAR_LIPOPROTEIN"/>
    <property type="match status" value="1"/>
</dbReference>
<dbReference type="RefSeq" id="WP_377918646.1">
    <property type="nucleotide sequence ID" value="NZ_JBHRZT010000072.1"/>
</dbReference>
<reference evidence="3" key="1">
    <citation type="journal article" date="2019" name="Int. J. Syst. Evol. Microbiol.">
        <title>The Global Catalogue of Microorganisms (GCM) 10K type strain sequencing project: providing services to taxonomists for standard genome sequencing and annotation.</title>
        <authorList>
            <consortium name="The Broad Institute Genomics Platform"/>
            <consortium name="The Broad Institute Genome Sequencing Center for Infectious Disease"/>
            <person name="Wu L."/>
            <person name="Ma J."/>
        </authorList>
    </citation>
    <scope>NUCLEOTIDE SEQUENCE [LARGE SCALE GENOMIC DNA]</scope>
    <source>
        <strain evidence="3">CCUG 61889</strain>
    </source>
</reference>
<sequence length="171" mass="19980">MKWKSLLCSLLFIVVFALAGCNQKDVQPVAIDEKTDKCAICNMSVMDNQFATEVVLENGKALKFDDIGCMYNWMAENKDEKLLAKFVRDYDTKEWVELEKATFVHDKSIKTPMAYNVVSFSDKKEAEQYISEHQGELLTYDQLQQHKWEMNHDMDMHMEGEHSDTMEHDHE</sequence>
<protein>
    <submittedName>
        <fullName evidence="2">Nitrous oxide reductase accessory protein NosL</fullName>
    </submittedName>
</protein>
<name>A0ABV8BA77_9BACI</name>
<dbReference type="Gene3D" id="3.30.70.2050">
    <property type="match status" value="1"/>
</dbReference>
<organism evidence="2 3">
    <name type="scientific">Bacillus songklensis</name>
    <dbReference type="NCBI Taxonomy" id="1069116"/>
    <lineage>
        <taxon>Bacteria</taxon>
        <taxon>Bacillati</taxon>
        <taxon>Bacillota</taxon>
        <taxon>Bacilli</taxon>
        <taxon>Bacillales</taxon>
        <taxon>Bacillaceae</taxon>
        <taxon>Bacillus</taxon>
    </lineage>
</organism>
<dbReference type="SUPFAM" id="SSF160387">
    <property type="entry name" value="NosL/MerB-like"/>
    <property type="match status" value="1"/>
</dbReference>
<feature type="chain" id="PRO_5045848930" evidence="1">
    <location>
        <begin position="20"/>
        <end position="171"/>
    </location>
</feature>
<proteinExistence type="predicted"/>
<dbReference type="Proteomes" id="UP001595752">
    <property type="component" value="Unassembled WGS sequence"/>
</dbReference>
<keyword evidence="3" id="KW-1185">Reference proteome</keyword>
<dbReference type="Pfam" id="PF05573">
    <property type="entry name" value="NosL"/>
    <property type="match status" value="1"/>
</dbReference>
<feature type="signal peptide" evidence="1">
    <location>
        <begin position="1"/>
        <end position="19"/>
    </location>
</feature>